<protein>
    <recommendedName>
        <fullName evidence="18">D-alanine--D-alanine ligase</fullName>
        <ecNumber evidence="18">6.3.2.4</ecNumber>
    </recommendedName>
    <alternativeName>
        <fullName evidence="18">D-Ala-D-Ala ligase</fullName>
    </alternativeName>
    <alternativeName>
        <fullName evidence="18">D-alanylalanine synthetase</fullName>
    </alternativeName>
</protein>
<evidence type="ECO:0000256" key="1">
    <source>
        <dbReference type="ARBA" id="ARBA00001936"/>
    </source>
</evidence>
<feature type="binding site" evidence="21">
    <location>
        <position position="317"/>
    </location>
    <ligand>
        <name>Mg(2+)</name>
        <dbReference type="ChEBI" id="CHEBI:18420"/>
        <label>2</label>
    </ligand>
</feature>
<keyword evidence="13 18" id="KW-0573">Peptidoglycan synthesis</keyword>
<evidence type="ECO:0000256" key="10">
    <source>
        <dbReference type="ARBA" id="ARBA00022840"/>
    </source>
</evidence>
<comment type="function">
    <text evidence="2 18">Cell wall formation.</text>
</comment>
<reference evidence="24" key="1">
    <citation type="submission" date="2014-12" db="EMBL/GenBank/DDBJ databases">
        <title>The draft genome of the Tatumella morbirosei type strain, LMG23360T isolated from pineapple rot.</title>
        <authorList>
            <person name="Smits T.H."/>
            <person name="Palmer M."/>
            <person name="Venter S.N."/>
            <person name="Duffy B."/>
            <person name="Steenkamp E.T."/>
            <person name="Chan W.Y."/>
            <person name="Coutinho T.A."/>
            <person name="Coetzee M.P."/>
            <person name="De Maayer P."/>
        </authorList>
    </citation>
    <scope>NUCLEOTIDE SEQUENCE [LARGE SCALE GENOMIC DNA]</scope>
    <source>
        <strain evidence="24">LMG 23360</strain>
    </source>
</reference>
<dbReference type="Proteomes" id="UP000029577">
    <property type="component" value="Unassembled WGS sequence"/>
</dbReference>
<comment type="pathway">
    <text evidence="4 18">Cell wall biogenesis; peptidoglycan biosynthesis.</text>
</comment>
<feature type="binding site" evidence="20">
    <location>
        <begin position="191"/>
        <end position="192"/>
    </location>
    <ligand>
        <name>ATP</name>
        <dbReference type="ChEBI" id="CHEBI:30616"/>
    </ligand>
</feature>
<dbReference type="PIRSF" id="PIRSF039102">
    <property type="entry name" value="Ddl/VanB"/>
    <property type="match status" value="1"/>
</dbReference>
<keyword evidence="9 20" id="KW-0547">Nucleotide-binding</keyword>
<evidence type="ECO:0000256" key="8">
    <source>
        <dbReference type="ARBA" id="ARBA00022723"/>
    </source>
</evidence>
<feature type="domain" description="ATP-grasp" evidence="23">
    <location>
        <begin position="145"/>
        <end position="348"/>
    </location>
</feature>
<evidence type="ECO:0000313" key="24">
    <source>
        <dbReference type="EMBL" id="KGD70670.1"/>
    </source>
</evidence>
<dbReference type="NCBIfam" id="NF002378">
    <property type="entry name" value="PRK01372.1"/>
    <property type="match status" value="1"/>
</dbReference>
<dbReference type="UniPathway" id="UPA00219"/>
<dbReference type="Pfam" id="PF01820">
    <property type="entry name" value="Dala_Dala_lig_N"/>
    <property type="match status" value="1"/>
</dbReference>
<feature type="binding site" evidence="21">
    <location>
        <position position="302"/>
    </location>
    <ligand>
        <name>Mg(2+)</name>
        <dbReference type="ChEBI" id="CHEBI:18420"/>
        <label>1</label>
    </ligand>
</feature>
<keyword evidence="8 21" id="KW-0479">Metal-binding</keyword>
<dbReference type="GO" id="GO:0008716">
    <property type="term" value="F:D-alanine-D-alanine ligase activity"/>
    <property type="evidence" value="ECO:0007669"/>
    <property type="project" value="UniProtKB-UniRule"/>
</dbReference>
<evidence type="ECO:0000256" key="19">
    <source>
        <dbReference type="PIRSR" id="PIRSR039102-1"/>
    </source>
</evidence>
<dbReference type="SUPFAM" id="SSF56059">
    <property type="entry name" value="Glutathione synthetase ATP-binding domain-like"/>
    <property type="match status" value="1"/>
</dbReference>
<evidence type="ECO:0000256" key="14">
    <source>
        <dbReference type="ARBA" id="ARBA00023211"/>
    </source>
</evidence>
<feature type="active site" evidence="19">
    <location>
        <position position="16"/>
    </location>
</feature>
<feature type="binding site" evidence="21">
    <location>
        <position position="315"/>
    </location>
    <ligand>
        <name>Mg(2+)</name>
        <dbReference type="ChEBI" id="CHEBI:18420"/>
        <label>1</label>
    </ligand>
</feature>
<evidence type="ECO:0000256" key="12">
    <source>
        <dbReference type="ARBA" id="ARBA00022960"/>
    </source>
</evidence>
<proteinExistence type="inferred from homology"/>
<dbReference type="InterPro" id="IPR011095">
    <property type="entry name" value="Dala_Dala_lig_C"/>
</dbReference>
<keyword evidence="14 21" id="KW-0464">Manganese</keyword>
<evidence type="ECO:0000256" key="22">
    <source>
        <dbReference type="PROSITE-ProRule" id="PRU00409"/>
    </source>
</evidence>
<accession>A0A095V798</accession>
<dbReference type="FunFam" id="3.30.1490.20:FF:000007">
    <property type="entry name" value="D-alanine--D-alanine ligase"/>
    <property type="match status" value="1"/>
</dbReference>
<feature type="binding site" evidence="20">
    <location>
        <begin position="221"/>
        <end position="228"/>
    </location>
    <ligand>
        <name>ATP</name>
        <dbReference type="ChEBI" id="CHEBI:30616"/>
    </ligand>
</feature>
<dbReference type="SUPFAM" id="SSF52440">
    <property type="entry name" value="PreATP-grasp domain"/>
    <property type="match status" value="1"/>
</dbReference>
<organism evidence="24 25">
    <name type="scientific">Tatumella morbirosei</name>
    <dbReference type="NCBI Taxonomy" id="642227"/>
    <lineage>
        <taxon>Bacteria</taxon>
        <taxon>Pseudomonadati</taxon>
        <taxon>Pseudomonadota</taxon>
        <taxon>Gammaproteobacteria</taxon>
        <taxon>Enterobacterales</taxon>
        <taxon>Erwiniaceae</taxon>
        <taxon>Tatumella</taxon>
    </lineage>
</organism>
<evidence type="ECO:0000256" key="6">
    <source>
        <dbReference type="ARBA" id="ARBA00022490"/>
    </source>
</evidence>
<dbReference type="PROSITE" id="PS50975">
    <property type="entry name" value="ATP_GRASP"/>
    <property type="match status" value="1"/>
</dbReference>
<dbReference type="GO" id="GO:0005829">
    <property type="term" value="C:cytosol"/>
    <property type="evidence" value="ECO:0007669"/>
    <property type="project" value="UniProtKB-ARBA"/>
</dbReference>
<name>A0A095V798_9GAMM</name>
<comment type="cofactor">
    <cofactor evidence="21">
        <name>Mg(2+)</name>
        <dbReference type="ChEBI" id="CHEBI:18420"/>
    </cofactor>
    <cofactor evidence="21">
        <name>Mn(2+)</name>
        <dbReference type="ChEBI" id="CHEBI:29035"/>
    </cofactor>
    <text evidence="21">Binds 2 magnesium or manganese ions per subunit.</text>
</comment>
<dbReference type="InterPro" id="IPR011761">
    <property type="entry name" value="ATP-grasp"/>
</dbReference>
<dbReference type="Gene3D" id="3.30.470.20">
    <property type="entry name" value="ATP-grasp fold, B domain"/>
    <property type="match status" value="1"/>
</dbReference>
<comment type="catalytic activity">
    <reaction evidence="16 18">
        <text>2 D-alanine + ATP = D-alanyl-D-alanine + ADP + phosphate + H(+)</text>
        <dbReference type="Rhea" id="RHEA:11224"/>
        <dbReference type="ChEBI" id="CHEBI:15378"/>
        <dbReference type="ChEBI" id="CHEBI:30616"/>
        <dbReference type="ChEBI" id="CHEBI:43474"/>
        <dbReference type="ChEBI" id="CHEBI:57416"/>
        <dbReference type="ChEBI" id="CHEBI:57822"/>
        <dbReference type="ChEBI" id="CHEBI:456216"/>
        <dbReference type="EC" id="6.3.2.4"/>
    </reaction>
</comment>
<dbReference type="GO" id="GO:0046872">
    <property type="term" value="F:metal ion binding"/>
    <property type="evidence" value="ECO:0007669"/>
    <property type="project" value="UniProtKB-KW"/>
</dbReference>
<feature type="active site" evidence="19">
    <location>
        <position position="191"/>
    </location>
</feature>
<gene>
    <name evidence="18" type="primary">ddl</name>
    <name evidence="24" type="ORF">HA49_19805</name>
</gene>
<dbReference type="GO" id="GO:0071555">
    <property type="term" value="P:cell wall organization"/>
    <property type="evidence" value="ECO:0007669"/>
    <property type="project" value="UniProtKB-KW"/>
</dbReference>
<dbReference type="Pfam" id="PF07478">
    <property type="entry name" value="Dala_Dala_lig_C"/>
    <property type="match status" value="1"/>
</dbReference>
<dbReference type="RefSeq" id="WP_038023336.1">
    <property type="nucleotide sequence ID" value="NZ_JPKR02000003.1"/>
</dbReference>
<feature type="binding site" evidence="20">
    <location>
        <position position="141"/>
    </location>
    <ligand>
        <name>ATP</name>
        <dbReference type="ChEBI" id="CHEBI:30616"/>
    </ligand>
</feature>
<comment type="caution">
    <text evidence="24">The sequence shown here is derived from an EMBL/GenBank/DDBJ whole genome shotgun (WGS) entry which is preliminary data.</text>
</comment>
<dbReference type="PANTHER" id="PTHR23132">
    <property type="entry name" value="D-ALANINE--D-ALANINE LIGASE"/>
    <property type="match status" value="1"/>
</dbReference>
<comment type="similarity">
    <text evidence="5 18">Belongs to the D-alanine--D-alanine ligase family.</text>
</comment>
<dbReference type="NCBIfam" id="NF002525">
    <property type="entry name" value="PRK01966.1-1"/>
    <property type="match status" value="1"/>
</dbReference>
<evidence type="ECO:0000256" key="16">
    <source>
        <dbReference type="ARBA" id="ARBA00047614"/>
    </source>
</evidence>
<dbReference type="eggNOG" id="COG1181">
    <property type="taxonomic scope" value="Bacteria"/>
</dbReference>
<dbReference type="InterPro" id="IPR005905">
    <property type="entry name" value="D_ala_D_ala"/>
</dbReference>
<dbReference type="Gene3D" id="3.30.1490.20">
    <property type="entry name" value="ATP-grasp fold, A domain"/>
    <property type="match status" value="1"/>
</dbReference>
<evidence type="ECO:0000256" key="9">
    <source>
        <dbReference type="ARBA" id="ARBA00022741"/>
    </source>
</evidence>
<keyword evidence="6 18" id="KW-0963">Cytoplasm</keyword>
<evidence type="ECO:0000256" key="15">
    <source>
        <dbReference type="ARBA" id="ARBA00023316"/>
    </source>
</evidence>
<evidence type="ECO:0000259" key="23">
    <source>
        <dbReference type="PROSITE" id="PS50975"/>
    </source>
</evidence>
<dbReference type="STRING" id="642227.HA49_19805"/>
<keyword evidence="11 21" id="KW-0460">Magnesium</keyword>
<keyword evidence="7 18" id="KW-0436">Ligase</keyword>
<keyword evidence="15 18" id="KW-0961">Cell wall biogenesis/degradation</keyword>
<dbReference type="InterPro" id="IPR013815">
    <property type="entry name" value="ATP_grasp_subdomain_1"/>
</dbReference>
<dbReference type="GO" id="GO:0005524">
    <property type="term" value="F:ATP binding"/>
    <property type="evidence" value="ECO:0007669"/>
    <property type="project" value="UniProtKB-UniRule"/>
</dbReference>
<evidence type="ECO:0000256" key="17">
    <source>
        <dbReference type="ARBA" id="ARBA00060592"/>
    </source>
</evidence>
<dbReference type="EMBL" id="JPKR02000003">
    <property type="protein sequence ID" value="KGD70670.1"/>
    <property type="molecule type" value="Genomic_DNA"/>
</dbReference>
<dbReference type="HAMAP" id="MF_00047">
    <property type="entry name" value="Dala_Dala_lig"/>
    <property type="match status" value="1"/>
</dbReference>
<dbReference type="PROSITE" id="PS00843">
    <property type="entry name" value="DALA_DALA_LIGASE_1"/>
    <property type="match status" value="1"/>
</dbReference>
<dbReference type="InterPro" id="IPR016185">
    <property type="entry name" value="PreATP-grasp_dom_sf"/>
</dbReference>
<evidence type="ECO:0000256" key="20">
    <source>
        <dbReference type="PIRSR" id="PIRSR039102-2"/>
    </source>
</evidence>
<dbReference type="GO" id="GO:0009252">
    <property type="term" value="P:peptidoglycan biosynthetic process"/>
    <property type="evidence" value="ECO:0007669"/>
    <property type="project" value="UniProtKB-UniRule"/>
</dbReference>
<dbReference type="AlphaFoldDB" id="A0A095V798"/>
<dbReference type="OrthoDB" id="9813261at2"/>
<feature type="binding site" evidence="21">
    <location>
        <position position="315"/>
    </location>
    <ligand>
        <name>Mg(2+)</name>
        <dbReference type="ChEBI" id="CHEBI:18420"/>
        <label>2</label>
    </ligand>
</feature>
<dbReference type="InterPro" id="IPR000291">
    <property type="entry name" value="D-Ala_lig_Van_CS"/>
</dbReference>
<keyword evidence="10 22" id="KW-0067">ATP-binding</keyword>
<keyword evidence="12 18" id="KW-0133">Cell shape</keyword>
<evidence type="ECO:0000313" key="25">
    <source>
        <dbReference type="Proteomes" id="UP000029577"/>
    </source>
</evidence>
<evidence type="ECO:0000256" key="21">
    <source>
        <dbReference type="PIRSR" id="PIRSR039102-3"/>
    </source>
</evidence>
<dbReference type="Gene3D" id="3.40.50.20">
    <property type="match status" value="1"/>
</dbReference>
<evidence type="ECO:0000256" key="3">
    <source>
        <dbReference type="ARBA" id="ARBA00004496"/>
    </source>
</evidence>
<evidence type="ECO:0000256" key="2">
    <source>
        <dbReference type="ARBA" id="ARBA00003921"/>
    </source>
</evidence>
<evidence type="ECO:0000256" key="13">
    <source>
        <dbReference type="ARBA" id="ARBA00022984"/>
    </source>
</evidence>
<dbReference type="GO" id="GO:0008360">
    <property type="term" value="P:regulation of cell shape"/>
    <property type="evidence" value="ECO:0007669"/>
    <property type="project" value="UniProtKB-KW"/>
</dbReference>
<feature type="binding site" evidence="20">
    <location>
        <begin position="314"/>
        <end position="315"/>
    </location>
    <ligand>
        <name>ATP</name>
        <dbReference type="ChEBI" id="CHEBI:30616"/>
    </ligand>
</feature>
<evidence type="ECO:0000256" key="5">
    <source>
        <dbReference type="ARBA" id="ARBA00010871"/>
    </source>
</evidence>
<feature type="active site" evidence="19">
    <location>
        <position position="326"/>
    </location>
</feature>
<evidence type="ECO:0000256" key="18">
    <source>
        <dbReference type="HAMAP-Rule" id="MF_00047"/>
    </source>
</evidence>
<evidence type="ECO:0000256" key="7">
    <source>
        <dbReference type="ARBA" id="ARBA00022598"/>
    </source>
</evidence>
<comment type="cofactor">
    <cofactor evidence="1">
        <name>Mn(2+)</name>
        <dbReference type="ChEBI" id="CHEBI:29035"/>
    </cofactor>
</comment>
<dbReference type="PROSITE" id="PS00844">
    <property type="entry name" value="DALA_DALA_LIGASE_2"/>
    <property type="match status" value="1"/>
</dbReference>
<feature type="binding site" evidence="20">
    <location>
        <begin position="183"/>
        <end position="185"/>
    </location>
    <ligand>
        <name>ATP</name>
        <dbReference type="ChEBI" id="CHEBI:30616"/>
    </ligand>
</feature>
<dbReference type="NCBIfam" id="NF002528">
    <property type="entry name" value="PRK01966.1-4"/>
    <property type="match status" value="1"/>
</dbReference>
<dbReference type="FunFam" id="3.30.470.20:FF:000008">
    <property type="entry name" value="D-alanine--D-alanine ligase"/>
    <property type="match status" value="1"/>
</dbReference>
<sequence>MTKQRVGIIFGGKSAEHEVSLQSAKNIIDAIDKTKFEVVLLGIDKQGHWQINQQSDFLLNANDPQHIALNPSAQQLALIPGQQQQQLVDRQQSSPVPQVDIIFPIVHGTLGEDGSLQGLLRMANLPFVGSGVLGSAVSMDKDVAKRLLRDAGLLVAPFISLTRARLAEFSPEQAIEQLGLPLFVKPANQGSSVGVSKVRSPEELLPALQDAFRYDRKVLIEKAIVGREIECAVLGNDSPQASHCGEIVLSDEFYSYQTKYINEKGAQVVVPAQLDPQTDERIRQVALQAYQALECCGMARVDVFLTADQQIIINEINTLPGFTNISMYPKLWQASGLGYSDLITRLIELAQERYQQDQRMTDSFDH</sequence>
<evidence type="ECO:0000256" key="11">
    <source>
        <dbReference type="ARBA" id="ARBA00022842"/>
    </source>
</evidence>
<dbReference type="NCBIfam" id="TIGR01205">
    <property type="entry name" value="D_ala_D_alaTIGR"/>
    <property type="match status" value="1"/>
</dbReference>
<dbReference type="InterPro" id="IPR011127">
    <property type="entry name" value="Dala_Dala_lig_N"/>
</dbReference>
<evidence type="ECO:0000256" key="4">
    <source>
        <dbReference type="ARBA" id="ARBA00004752"/>
    </source>
</evidence>
<keyword evidence="25" id="KW-1185">Reference proteome</keyword>
<dbReference type="PANTHER" id="PTHR23132:SF25">
    <property type="entry name" value="D-ALANINE--D-ALANINE LIGASE A"/>
    <property type="match status" value="1"/>
</dbReference>
<comment type="subcellular location">
    <subcellularLocation>
        <location evidence="3 18">Cytoplasm</location>
    </subcellularLocation>
</comment>
<dbReference type="EC" id="6.3.2.4" evidence="18"/>
<comment type="pathway">
    <text evidence="17">Glycan biosynthesis.</text>
</comment>